<reference evidence="9 10" key="1">
    <citation type="journal article" date="2009" name="Nature">
        <title>Evolution of pathogenicity and sexual reproduction in eight Candida genomes.</title>
        <authorList>
            <person name="Butler G."/>
            <person name="Rasmussen M.D."/>
            <person name="Lin M.F."/>
            <person name="Santos M.A."/>
            <person name="Sakthikumar S."/>
            <person name="Munro C.A."/>
            <person name="Rheinbay E."/>
            <person name="Grabherr M."/>
            <person name="Forche A."/>
            <person name="Reedy J.L."/>
            <person name="Agrafioti I."/>
            <person name="Arnaud M.B."/>
            <person name="Bates S."/>
            <person name="Brown A.J."/>
            <person name="Brunke S."/>
            <person name="Costanzo M.C."/>
            <person name="Fitzpatrick D.A."/>
            <person name="de Groot P.W."/>
            <person name="Harris D."/>
            <person name="Hoyer L.L."/>
            <person name="Hube B."/>
            <person name="Klis F.M."/>
            <person name="Kodira C."/>
            <person name="Lennard N."/>
            <person name="Logue M.E."/>
            <person name="Martin R."/>
            <person name="Neiman A.M."/>
            <person name="Nikolaou E."/>
            <person name="Quail M.A."/>
            <person name="Quinn J."/>
            <person name="Santos M.C."/>
            <person name="Schmitzberger F.F."/>
            <person name="Sherlock G."/>
            <person name="Shah P."/>
            <person name="Silverstein K.A."/>
            <person name="Skrzypek M.S."/>
            <person name="Soll D."/>
            <person name="Staggs R."/>
            <person name="Stansfield I."/>
            <person name="Stumpf M.P."/>
            <person name="Sudbery P.E."/>
            <person name="Srikantha T."/>
            <person name="Zeng Q."/>
            <person name="Berman J."/>
            <person name="Berriman M."/>
            <person name="Heitman J."/>
            <person name="Gow N.A."/>
            <person name="Lorenz M.C."/>
            <person name="Birren B.W."/>
            <person name="Kellis M."/>
            <person name="Cuomo C.A."/>
        </authorList>
    </citation>
    <scope>NUCLEOTIDE SEQUENCE [LARGE SCALE GENOMIC DNA]</scope>
    <source>
        <strain evidence="10">ATCC 6260 / CBS 566 / DSM 6381 / JCM 1539 / NBRC 10279 / NRRL Y-324</strain>
    </source>
</reference>
<dbReference type="FunCoup" id="A5DL43">
    <property type="interactions" value="394"/>
</dbReference>
<dbReference type="Pfam" id="PF00241">
    <property type="entry name" value="Cofilin_ADF"/>
    <property type="match status" value="2"/>
</dbReference>
<dbReference type="EMBL" id="CH408159">
    <property type="protein sequence ID" value="EDK39896.2"/>
    <property type="molecule type" value="Genomic_DNA"/>
</dbReference>
<keyword evidence="4" id="KW-0677">Repeat</keyword>
<dbReference type="GO" id="GO:0005884">
    <property type="term" value="C:actin filament"/>
    <property type="evidence" value="ECO:0007669"/>
    <property type="project" value="EnsemblFungi"/>
</dbReference>
<dbReference type="GO" id="GO:0005737">
    <property type="term" value="C:cytoplasm"/>
    <property type="evidence" value="ECO:0007669"/>
    <property type="project" value="TreeGrafter"/>
</dbReference>
<dbReference type="VEuPathDB" id="FungiDB:PGUG_03994"/>
<name>A5DL43_PICGU</name>
<keyword evidence="5" id="KW-0009">Actin-binding</keyword>
<dbReference type="HOGENOM" id="CLU_031995_0_2_1"/>
<dbReference type="CDD" id="cd11284">
    <property type="entry name" value="ADF_Twf-C_like"/>
    <property type="match status" value="1"/>
</dbReference>
<dbReference type="Proteomes" id="UP000001997">
    <property type="component" value="Unassembled WGS sequence"/>
</dbReference>
<evidence type="ECO:0000256" key="2">
    <source>
        <dbReference type="ARBA" id="ARBA00009557"/>
    </source>
</evidence>
<dbReference type="PANTHER" id="PTHR13759:SF1">
    <property type="entry name" value="TWINFILIN"/>
    <property type="match status" value="1"/>
</dbReference>
<dbReference type="GO" id="GO:0051014">
    <property type="term" value="P:actin filament severing"/>
    <property type="evidence" value="ECO:0007669"/>
    <property type="project" value="EnsemblFungi"/>
</dbReference>
<dbReference type="CDD" id="cd11285">
    <property type="entry name" value="ADF_Twf-N_like"/>
    <property type="match status" value="1"/>
</dbReference>
<dbReference type="GO" id="GO:0003785">
    <property type="term" value="F:actin monomer binding"/>
    <property type="evidence" value="ECO:0007669"/>
    <property type="project" value="EnsemblFungi"/>
</dbReference>
<evidence type="ECO:0000256" key="7">
    <source>
        <dbReference type="ARBA" id="ARBA00038532"/>
    </source>
</evidence>
<gene>
    <name evidence="9" type="ORF">PGUG_03994</name>
</gene>
<dbReference type="RefSeq" id="XP_001483265.2">
    <property type="nucleotide sequence ID" value="XM_001483215.1"/>
</dbReference>
<dbReference type="AlphaFoldDB" id="A5DL43"/>
<dbReference type="PROSITE" id="PS51263">
    <property type="entry name" value="ADF_H"/>
    <property type="match status" value="2"/>
</dbReference>
<dbReference type="Gene3D" id="3.40.20.10">
    <property type="entry name" value="Severin"/>
    <property type="match status" value="2"/>
</dbReference>
<dbReference type="KEGG" id="pgu:PGUG_03994"/>
<dbReference type="InParanoid" id="A5DL43"/>
<dbReference type="SMART" id="SM00102">
    <property type="entry name" value="ADF"/>
    <property type="match status" value="2"/>
</dbReference>
<comment type="subcellular location">
    <subcellularLocation>
        <location evidence="1">Cytoplasm</location>
        <location evidence="1">Cytoskeleton</location>
    </subcellularLocation>
</comment>
<evidence type="ECO:0000256" key="4">
    <source>
        <dbReference type="ARBA" id="ARBA00022737"/>
    </source>
</evidence>
<dbReference type="GO" id="GO:0044396">
    <property type="term" value="P:actin cortical patch organization"/>
    <property type="evidence" value="ECO:0007669"/>
    <property type="project" value="EnsemblFungi"/>
</dbReference>
<keyword evidence="6" id="KW-0206">Cytoskeleton</keyword>
<dbReference type="InterPro" id="IPR029006">
    <property type="entry name" value="ADF-H/Gelsolin-like_dom_sf"/>
</dbReference>
<dbReference type="OrthoDB" id="10006997at2759"/>
<comment type="similarity">
    <text evidence="2">Belongs to the actin-binding proteins ADF family. Twinfilin subfamily.</text>
</comment>
<keyword evidence="3" id="KW-0963">Cytoplasm</keyword>
<dbReference type="GO" id="GO:0051016">
    <property type="term" value="P:barbed-end actin filament capping"/>
    <property type="evidence" value="ECO:0007669"/>
    <property type="project" value="TreeGrafter"/>
</dbReference>
<sequence length="320" mass="35310">MSTKSGIVASEGLLDAFKNISSPLVIKVSEDNTQLVPDDNAPNFGTDLADNFVKLNRYLDEIFPRPAYIVVPHEDTYGFISFIPDSAPVREKMLYASTKNTLMTQLGTSNFKNKHTFAWTEPSEVSHSNFVHGNETEAVLSSDEKHVHDLANIQTLDRGRMVPMENSKAGSMLLFRLSSQLEAELANLAEKNLVVFDIDIAQETVNLVDSNSQVSTSSLISHLDSIISKDPHPIYAVYKYGDANFAFIYCCPSGSKVKERMIYASNKQGLINHIKGIVSVDKVIDAGDVDEIEVSSLSGKQEGEIGGVKRISRPKGPRRR</sequence>
<comment type="subunit">
    <text evidence="7">Interacts with G-actin; ADP-actin form.</text>
</comment>
<evidence type="ECO:0000313" key="10">
    <source>
        <dbReference type="Proteomes" id="UP000001997"/>
    </source>
</evidence>
<feature type="domain" description="ADF-H" evidence="8">
    <location>
        <begin position="1"/>
        <end position="135"/>
    </location>
</feature>
<dbReference type="eggNOG" id="KOG1747">
    <property type="taxonomic scope" value="Eukaryota"/>
</dbReference>
<dbReference type="STRING" id="294746.A5DL43"/>
<evidence type="ECO:0000259" key="8">
    <source>
        <dbReference type="PROSITE" id="PS51263"/>
    </source>
</evidence>
<dbReference type="PANTHER" id="PTHR13759">
    <property type="entry name" value="TWINFILIN"/>
    <property type="match status" value="1"/>
</dbReference>
<evidence type="ECO:0000256" key="3">
    <source>
        <dbReference type="ARBA" id="ARBA00022490"/>
    </source>
</evidence>
<evidence type="ECO:0000256" key="5">
    <source>
        <dbReference type="ARBA" id="ARBA00023203"/>
    </source>
</evidence>
<dbReference type="GeneID" id="5125231"/>
<dbReference type="OMA" id="YLFKHTH"/>
<dbReference type="GO" id="GO:0030836">
    <property type="term" value="P:positive regulation of actin filament depolymerization"/>
    <property type="evidence" value="ECO:0007669"/>
    <property type="project" value="EnsemblFungi"/>
</dbReference>
<protein>
    <recommendedName>
        <fullName evidence="8">ADF-H domain-containing protein</fullName>
    </recommendedName>
</protein>
<dbReference type="GO" id="GO:0030042">
    <property type="term" value="P:actin filament depolymerization"/>
    <property type="evidence" value="ECO:0007669"/>
    <property type="project" value="EnsemblFungi"/>
</dbReference>
<dbReference type="GO" id="GO:0140311">
    <property type="term" value="F:protein sequestering activity"/>
    <property type="evidence" value="ECO:0007669"/>
    <property type="project" value="EnsemblFungi"/>
</dbReference>
<keyword evidence="10" id="KW-1185">Reference proteome</keyword>
<evidence type="ECO:0000256" key="6">
    <source>
        <dbReference type="ARBA" id="ARBA00023212"/>
    </source>
</evidence>
<feature type="domain" description="ADF-H" evidence="8">
    <location>
        <begin position="169"/>
        <end position="302"/>
    </location>
</feature>
<dbReference type="InterPro" id="IPR028458">
    <property type="entry name" value="Twinfilin"/>
</dbReference>
<accession>A5DL43</accession>
<dbReference type="InterPro" id="IPR002108">
    <property type="entry name" value="ADF-H"/>
</dbReference>
<organism evidence="9 10">
    <name type="scientific">Meyerozyma guilliermondii (strain ATCC 6260 / CBS 566 / DSM 6381 / JCM 1539 / NBRC 10279 / NRRL Y-324)</name>
    <name type="common">Yeast</name>
    <name type="synonym">Candida guilliermondii</name>
    <dbReference type="NCBI Taxonomy" id="294746"/>
    <lineage>
        <taxon>Eukaryota</taxon>
        <taxon>Fungi</taxon>
        <taxon>Dikarya</taxon>
        <taxon>Ascomycota</taxon>
        <taxon>Saccharomycotina</taxon>
        <taxon>Pichiomycetes</taxon>
        <taxon>Debaryomycetaceae</taxon>
        <taxon>Meyerozyma</taxon>
    </lineage>
</organism>
<dbReference type="SUPFAM" id="SSF55753">
    <property type="entry name" value="Actin depolymerizing proteins"/>
    <property type="match status" value="2"/>
</dbReference>
<dbReference type="GO" id="GO:0051015">
    <property type="term" value="F:actin filament binding"/>
    <property type="evidence" value="ECO:0007669"/>
    <property type="project" value="EnsemblFungi"/>
</dbReference>
<proteinExistence type="inferred from homology"/>
<evidence type="ECO:0000256" key="1">
    <source>
        <dbReference type="ARBA" id="ARBA00004245"/>
    </source>
</evidence>
<evidence type="ECO:0000313" key="9">
    <source>
        <dbReference type="EMBL" id="EDK39896.2"/>
    </source>
</evidence>